<protein>
    <recommendedName>
        <fullName evidence="8">Rubredoxin</fullName>
    </recommendedName>
</protein>
<evidence type="ECO:0000256" key="5">
    <source>
        <dbReference type="ARBA" id="ARBA00022723"/>
    </source>
</evidence>
<gene>
    <name evidence="12" type="primary">rubA_1</name>
    <name evidence="11" type="synonym">rubA_2</name>
    <name evidence="12" type="ORF">DPBNPPHM_01992</name>
    <name evidence="11" type="ORF">DPBNPPHM_03412</name>
</gene>
<dbReference type="PIRSF" id="PIRSF000071">
    <property type="entry name" value="Rubredoxin"/>
    <property type="match status" value="1"/>
</dbReference>
<evidence type="ECO:0000313" key="12">
    <source>
        <dbReference type="EMBL" id="CAA0115778.1"/>
    </source>
</evidence>
<dbReference type="InterPro" id="IPR024934">
    <property type="entry name" value="Rubredoxin-like_dom"/>
</dbReference>
<proteinExistence type="inferred from homology"/>
<dbReference type="GO" id="GO:0043448">
    <property type="term" value="P:alkane catabolic process"/>
    <property type="evidence" value="ECO:0007669"/>
    <property type="project" value="TreeGrafter"/>
</dbReference>
<evidence type="ECO:0000259" key="10">
    <source>
        <dbReference type="PROSITE" id="PS50903"/>
    </source>
</evidence>
<dbReference type="CDD" id="cd00730">
    <property type="entry name" value="rubredoxin"/>
    <property type="match status" value="1"/>
</dbReference>
<dbReference type="InterPro" id="IPR024935">
    <property type="entry name" value="Rubredoxin_dom"/>
</dbReference>
<evidence type="ECO:0000256" key="1">
    <source>
        <dbReference type="ARBA" id="ARBA00002792"/>
    </source>
</evidence>
<dbReference type="SUPFAM" id="SSF57802">
    <property type="entry name" value="Rubredoxin-like"/>
    <property type="match status" value="1"/>
</dbReference>
<evidence type="ECO:0000313" key="13">
    <source>
        <dbReference type="Proteomes" id="UP000434580"/>
    </source>
</evidence>
<dbReference type="EMBL" id="CACSII010000005">
    <property type="protein sequence ID" value="CAA0096448.1"/>
    <property type="molecule type" value="Genomic_DNA"/>
</dbReference>
<dbReference type="Gene3D" id="2.20.28.10">
    <property type="match status" value="1"/>
</dbReference>
<feature type="binding site" evidence="9">
    <location>
        <position position="45"/>
    </location>
    <ligand>
        <name>Fe cation</name>
        <dbReference type="ChEBI" id="CHEBI:24875"/>
    </ligand>
</feature>
<feature type="binding site" evidence="9">
    <location>
        <position position="9"/>
    </location>
    <ligand>
        <name>Fe cation</name>
        <dbReference type="ChEBI" id="CHEBI:24875"/>
    </ligand>
</feature>
<dbReference type="EMBL" id="CACSII010000018">
    <property type="protein sequence ID" value="CAA0115778.1"/>
    <property type="molecule type" value="Genomic_DNA"/>
</dbReference>
<keyword evidence="6 8" id="KW-0249">Electron transport</keyword>
<dbReference type="Proteomes" id="UP000434580">
    <property type="component" value="Unassembled WGS sequence"/>
</dbReference>
<evidence type="ECO:0000256" key="6">
    <source>
        <dbReference type="ARBA" id="ARBA00022982"/>
    </source>
</evidence>
<sequence>MSDFKKYECVICGFIYDEELGWPDDGIAPGTKWDDVPEDWECPDCSISKYDFEMVEA</sequence>
<name>A0A5S9QED2_9GAMM</name>
<keyword evidence="5 8" id="KW-0479">Metal-binding</keyword>
<evidence type="ECO:0000256" key="3">
    <source>
        <dbReference type="ARBA" id="ARBA00005337"/>
    </source>
</evidence>
<evidence type="ECO:0000256" key="9">
    <source>
        <dbReference type="PIRSR" id="PIRSR000071-1"/>
    </source>
</evidence>
<dbReference type="PROSITE" id="PS50903">
    <property type="entry name" value="RUBREDOXIN_LIKE"/>
    <property type="match status" value="1"/>
</dbReference>
<keyword evidence="7 8" id="KW-0408">Iron</keyword>
<organism evidence="12 13">
    <name type="scientific">BD1-7 clade bacterium</name>
    <dbReference type="NCBI Taxonomy" id="2029982"/>
    <lineage>
        <taxon>Bacteria</taxon>
        <taxon>Pseudomonadati</taxon>
        <taxon>Pseudomonadota</taxon>
        <taxon>Gammaproteobacteria</taxon>
        <taxon>Cellvibrionales</taxon>
        <taxon>Spongiibacteraceae</taxon>
        <taxon>BD1-7 clade</taxon>
    </lineage>
</organism>
<reference evidence="12 13" key="1">
    <citation type="submission" date="2019-11" db="EMBL/GenBank/DDBJ databases">
        <authorList>
            <person name="Holert J."/>
        </authorList>
    </citation>
    <scope>NUCLEOTIDE SEQUENCE [LARGE SCALE GENOMIC DNA]</scope>
    <source>
        <strain evidence="12">BC5_2</strain>
    </source>
</reference>
<dbReference type="InterPro" id="IPR024922">
    <property type="entry name" value="Rubredoxin"/>
</dbReference>
<dbReference type="FunFam" id="2.20.28.10:FF:000001">
    <property type="entry name" value="Rubredoxin"/>
    <property type="match status" value="1"/>
</dbReference>
<comment type="pathway">
    <text evidence="2">Hydrocarbon metabolism; alkane degradation.</text>
</comment>
<dbReference type="OrthoDB" id="9800607at2"/>
<dbReference type="PRINTS" id="PR00163">
    <property type="entry name" value="RUBREDOXIN"/>
</dbReference>
<dbReference type="Pfam" id="PF00301">
    <property type="entry name" value="Rubredoxin"/>
    <property type="match status" value="1"/>
</dbReference>
<dbReference type="GO" id="GO:0009055">
    <property type="term" value="F:electron transfer activity"/>
    <property type="evidence" value="ECO:0007669"/>
    <property type="project" value="InterPro"/>
</dbReference>
<evidence type="ECO:0000256" key="2">
    <source>
        <dbReference type="ARBA" id="ARBA00004933"/>
    </source>
</evidence>
<accession>A0A5S9QED2</accession>
<dbReference type="PANTHER" id="PTHR47627:SF1">
    <property type="entry name" value="RUBREDOXIN-1-RELATED"/>
    <property type="match status" value="1"/>
</dbReference>
<keyword evidence="4 8" id="KW-0813">Transport</keyword>
<evidence type="ECO:0000313" key="11">
    <source>
        <dbReference type="EMBL" id="CAA0096448.1"/>
    </source>
</evidence>
<feature type="binding site" evidence="9">
    <location>
        <position position="12"/>
    </location>
    <ligand>
        <name>Fe cation</name>
        <dbReference type="ChEBI" id="CHEBI:24875"/>
    </ligand>
</feature>
<evidence type="ECO:0000256" key="7">
    <source>
        <dbReference type="ARBA" id="ARBA00023004"/>
    </source>
</evidence>
<comment type="similarity">
    <text evidence="3 8">Belongs to the rubredoxin family.</text>
</comment>
<evidence type="ECO:0000256" key="4">
    <source>
        <dbReference type="ARBA" id="ARBA00022448"/>
    </source>
</evidence>
<dbReference type="InterPro" id="IPR050526">
    <property type="entry name" value="Rubredoxin_ET"/>
</dbReference>
<comment type="cofactor">
    <cofactor evidence="8 9">
        <name>Fe(3+)</name>
        <dbReference type="ChEBI" id="CHEBI:29034"/>
    </cofactor>
    <text evidence="8 9">Binds 1 Fe(3+) ion per subunit.</text>
</comment>
<dbReference type="GO" id="GO:0005506">
    <property type="term" value="F:iron ion binding"/>
    <property type="evidence" value="ECO:0007669"/>
    <property type="project" value="InterPro"/>
</dbReference>
<feature type="domain" description="Rubredoxin-like" evidence="10">
    <location>
        <begin position="4"/>
        <end position="55"/>
    </location>
</feature>
<feature type="binding site" evidence="9">
    <location>
        <position position="42"/>
    </location>
    <ligand>
        <name>Fe cation</name>
        <dbReference type="ChEBI" id="CHEBI:24875"/>
    </ligand>
</feature>
<comment type="function">
    <text evidence="1">Involved in the hydrocarbon hydroxylating system, which transfers electrons from NADH to rubredoxin reductase and then through rubredoxin to alkane 1 monooxygenase.</text>
</comment>
<dbReference type="PANTHER" id="PTHR47627">
    <property type="entry name" value="RUBREDOXIN"/>
    <property type="match status" value="1"/>
</dbReference>
<dbReference type="AlphaFoldDB" id="A0A5S9QED2"/>
<evidence type="ECO:0000256" key="8">
    <source>
        <dbReference type="PIRNR" id="PIRNR000071"/>
    </source>
</evidence>